<evidence type="ECO:0000313" key="2">
    <source>
        <dbReference type="EnsemblMetazoa" id="CJA11206b.1"/>
    </source>
</evidence>
<feature type="coiled-coil region" evidence="1">
    <location>
        <begin position="33"/>
        <end position="60"/>
    </location>
</feature>
<evidence type="ECO:0000313" key="3">
    <source>
        <dbReference type="Proteomes" id="UP000005237"/>
    </source>
</evidence>
<keyword evidence="1" id="KW-0175">Coiled coil</keyword>
<reference evidence="3" key="1">
    <citation type="submission" date="2010-08" db="EMBL/GenBank/DDBJ databases">
        <authorList>
            <consortium name="Caenorhabditis japonica Sequencing Consortium"/>
            <person name="Wilson R.K."/>
        </authorList>
    </citation>
    <scope>NUCLEOTIDE SEQUENCE [LARGE SCALE GENOMIC DNA]</scope>
    <source>
        <strain evidence="3">DF5081</strain>
    </source>
</reference>
<dbReference type="AlphaFoldDB" id="A0A8R1DTI0"/>
<dbReference type="Proteomes" id="UP000005237">
    <property type="component" value="Unassembled WGS sequence"/>
</dbReference>
<protein>
    <submittedName>
        <fullName evidence="2">Uncharacterized protein</fullName>
    </submittedName>
</protein>
<evidence type="ECO:0000256" key="1">
    <source>
        <dbReference type="SAM" id="Coils"/>
    </source>
</evidence>
<proteinExistence type="predicted"/>
<dbReference type="Pfam" id="PF06918">
    <property type="entry name" value="DUF1280"/>
    <property type="match status" value="1"/>
</dbReference>
<dbReference type="EnsemblMetazoa" id="CJA11206b.1">
    <property type="protein sequence ID" value="CJA11206b.1"/>
    <property type="gene ID" value="WBGene00130410"/>
</dbReference>
<dbReference type="InterPro" id="IPR009689">
    <property type="entry name" value="DUF1280"/>
</dbReference>
<reference evidence="2" key="2">
    <citation type="submission" date="2022-06" db="UniProtKB">
        <authorList>
            <consortium name="EnsemblMetazoa"/>
        </authorList>
    </citation>
    <scope>IDENTIFICATION</scope>
    <source>
        <strain evidence="2">DF5081</strain>
    </source>
</reference>
<organism evidence="2 3">
    <name type="scientific">Caenorhabditis japonica</name>
    <dbReference type="NCBI Taxonomy" id="281687"/>
    <lineage>
        <taxon>Eukaryota</taxon>
        <taxon>Metazoa</taxon>
        <taxon>Ecdysozoa</taxon>
        <taxon>Nematoda</taxon>
        <taxon>Chromadorea</taxon>
        <taxon>Rhabditida</taxon>
        <taxon>Rhabditina</taxon>
        <taxon>Rhabditomorpha</taxon>
        <taxon>Rhabditoidea</taxon>
        <taxon>Rhabditidae</taxon>
        <taxon>Peloderinae</taxon>
        <taxon>Caenorhabditis</taxon>
    </lineage>
</organism>
<keyword evidence="3" id="KW-1185">Reference proteome</keyword>
<dbReference type="PANTHER" id="PTHR31424:SF3">
    <property type="entry name" value="RING-TYPE DOMAIN-CONTAINING PROTEIN"/>
    <property type="match status" value="1"/>
</dbReference>
<sequence length="234" mass="26426">MKNKWERDRKDWTVEQKLKEATRQRLKAPEDMCRTLKLALDTKEKKCEELAEQLACSVNKISNITTQLELTENSLDAMKKSSFLSATRSKEASSKGRKEVKILSAEIIMKAFFKKSLKFDVLSSRLSVTNLRKKIDVTGRHNIEIVEKEVLKEGVKTTIRSARCSIKNLATEIRERVENLEKHNLLLATDELTVCLLGDKGSDATKLCVSIEDVANPNSPGNLLLAGIKKRPPM</sequence>
<dbReference type="PANTHER" id="PTHR31424">
    <property type="entry name" value="PROTEIN CBG23806"/>
    <property type="match status" value="1"/>
</dbReference>
<accession>A0A8R1DTI0</accession>
<name>A0A8R1DTI0_CAEJA</name>